<dbReference type="Pfam" id="PF08241">
    <property type="entry name" value="Methyltransf_11"/>
    <property type="match status" value="1"/>
</dbReference>
<protein>
    <submittedName>
        <fullName evidence="2">Class I SAM-dependent methyltransferase</fullName>
    </submittedName>
</protein>
<evidence type="ECO:0000313" key="2">
    <source>
        <dbReference type="EMBL" id="MCP9275299.1"/>
    </source>
</evidence>
<dbReference type="SUPFAM" id="SSF53335">
    <property type="entry name" value="S-adenosyl-L-methionine-dependent methyltransferases"/>
    <property type="match status" value="1"/>
</dbReference>
<evidence type="ECO:0000313" key="3">
    <source>
        <dbReference type="Proteomes" id="UP001651690"/>
    </source>
</evidence>
<dbReference type="CDD" id="cd02440">
    <property type="entry name" value="AdoMet_MTases"/>
    <property type="match status" value="1"/>
</dbReference>
<accession>A0ABT1M7Z0</accession>
<dbReference type="Gene3D" id="3.40.50.150">
    <property type="entry name" value="Vaccinia Virus protein VP39"/>
    <property type="match status" value="1"/>
</dbReference>
<dbReference type="GO" id="GO:0032259">
    <property type="term" value="P:methylation"/>
    <property type="evidence" value="ECO:0007669"/>
    <property type="project" value="UniProtKB-KW"/>
</dbReference>
<organism evidence="2 3">
    <name type="scientific">Mycolicibacterium arenosum</name>
    <dbReference type="NCBI Taxonomy" id="2952157"/>
    <lineage>
        <taxon>Bacteria</taxon>
        <taxon>Bacillati</taxon>
        <taxon>Actinomycetota</taxon>
        <taxon>Actinomycetes</taxon>
        <taxon>Mycobacteriales</taxon>
        <taxon>Mycobacteriaceae</taxon>
        <taxon>Mycolicibacterium</taxon>
    </lineage>
</organism>
<dbReference type="GO" id="GO:0008168">
    <property type="term" value="F:methyltransferase activity"/>
    <property type="evidence" value="ECO:0007669"/>
    <property type="project" value="UniProtKB-KW"/>
</dbReference>
<evidence type="ECO:0000259" key="1">
    <source>
        <dbReference type="Pfam" id="PF08241"/>
    </source>
</evidence>
<proteinExistence type="predicted"/>
<keyword evidence="2" id="KW-0489">Methyltransferase</keyword>
<reference evidence="2 3" key="1">
    <citation type="submission" date="2022-06" db="EMBL/GenBank/DDBJ databases">
        <title>Mycolicibacterium sp. CAU 1645 isolated from seawater.</title>
        <authorList>
            <person name="Kim W."/>
        </authorList>
    </citation>
    <scope>NUCLEOTIDE SEQUENCE [LARGE SCALE GENOMIC DNA]</scope>
    <source>
        <strain evidence="2 3">CAU 1645</strain>
    </source>
</reference>
<feature type="domain" description="Methyltransferase type 11" evidence="1">
    <location>
        <begin position="20"/>
        <end position="115"/>
    </location>
</feature>
<sequence length="258" mass="29338">MRDVLIDELGAREMVKPVVLDAGCGDGRLLDAIRQSTDAELCGFDSADYGLQNAGFIGSQVVGADIRHTLPDGSWPFEDESVDVVVSHQVIEHVFDFTQFCAENERVLRPGGFAIHVFPTRHTLIELHMLLPLVHRIRSHDVRAAAIRVLTRCGLGSNRELADPATAAAHADYSRTYTTYRSWRELVNELHRHDLRVSYRHSSRLLKRLVLNAMRAERNVRVSHPFVEALWFPLVRSLVSVTLVVEKQQDYHSDWKMH</sequence>
<gene>
    <name evidence="2" type="ORF">NM203_24225</name>
</gene>
<dbReference type="InterPro" id="IPR013216">
    <property type="entry name" value="Methyltransf_11"/>
</dbReference>
<dbReference type="InterPro" id="IPR029063">
    <property type="entry name" value="SAM-dependent_MTases_sf"/>
</dbReference>
<dbReference type="PANTHER" id="PTHR43861">
    <property type="entry name" value="TRANS-ACONITATE 2-METHYLTRANSFERASE-RELATED"/>
    <property type="match status" value="1"/>
</dbReference>
<dbReference type="RefSeq" id="WP_255063118.1">
    <property type="nucleotide sequence ID" value="NZ_JANDBD010000011.1"/>
</dbReference>
<keyword evidence="2" id="KW-0808">Transferase</keyword>
<dbReference type="Proteomes" id="UP001651690">
    <property type="component" value="Unassembled WGS sequence"/>
</dbReference>
<keyword evidence="3" id="KW-1185">Reference proteome</keyword>
<comment type="caution">
    <text evidence="2">The sequence shown here is derived from an EMBL/GenBank/DDBJ whole genome shotgun (WGS) entry which is preliminary data.</text>
</comment>
<name>A0ABT1M7Z0_9MYCO</name>
<dbReference type="EMBL" id="JANDBD010000011">
    <property type="protein sequence ID" value="MCP9275299.1"/>
    <property type="molecule type" value="Genomic_DNA"/>
</dbReference>